<accession>A0AAD6FWK0</accession>
<dbReference type="Proteomes" id="UP001219934">
    <property type="component" value="Unassembled WGS sequence"/>
</dbReference>
<sequence>MGFAFIVVLLALPDTLCVLMHSSVNRSSRTVLCRAAFSPGTQAAAFNLHTLQAAAFSLDTLQAAAFNLHTLQAAACQPSHSAGRCLQPSHSAGRCLQP</sequence>
<reference evidence="2" key="1">
    <citation type="submission" date="2022-11" db="EMBL/GenBank/DDBJ databases">
        <title>Chromosome-level genome of Pogonophryne albipinna.</title>
        <authorList>
            <person name="Jo E."/>
        </authorList>
    </citation>
    <scope>NUCLEOTIDE SEQUENCE</scope>
    <source>
        <strain evidence="2">SGF0006</strain>
        <tissue evidence="2">Muscle</tissue>
    </source>
</reference>
<evidence type="ECO:0000313" key="3">
    <source>
        <dbReference type="Proteomes" id="UP001219934"/>
    </source>
</evidence>
<comment type="caution">
    <text evidence="2">The sequence shown here is derived from an EMBL/GenBank/DDBJ whole genome shotgun (WGS) entry which is preliminary data.</text>
</comment>
<feature type="chain" id="PRO_5042189464" evidence="1">
    <location>
        <begin position="18"/>
        <end position="98"/>
    </location>
</feature>
<evidence type="ECO:0000313" key="2">
    <source>
        <dbReference type="EMBL" id="KAJ4948559.1"/>
    </source>
</evidence>
<feature type="signal peptide" evidence="1">
    <location>
        <begin position="1"/>
        <end position="17"/>
    </location>
</feature>
<proteinExistence type="predicted"/>
<keyword evidence="3" id="KW-1185">Reference proteome</keyword>
<protein>
    <submittedName>
        <fullName evidence="2">Uncharacterized protein</fullName>
    </submittedName>
</protein>
<name>A0AAD6FWK0_9TELE</name>
<organism evidence="2 3">
    <name type="scientific">Pogonophryne albipinna</name>
    <dbReference type="NCBI Taxonomy" id="1090488"/>
    <lineage>
        <taxon>Eukaryota</taxon>
        <taxon>Metazoa</taxon>
        <taxon>Chordata</taxon>
        <taxon>Craniata</taxon>
        <taxon>Vertebrata</taxon>
        <taxon>Euteleostomi</taxon>
        <taxon>Actinopterygii</taxon>
        <taxon>Neopterygii</taxon>
        <taxon>Teleostei</taxon>
        <taxon>Neoteleostei</taxon>
        <taxon>Acanthomorphata</taxon>
        <taxon>Eupercaria</taxon>
        <taxon>Perciformes</taxon>
        <taxon>Notothenioidei</taxon>
        <taxon>Pogonophryne</taxon>
    </lineage>
</organism>
<gene>
    <name evidence="2" type="ORF">JOQ06_020092</name>
</gene>
<evidence type="ECO:0000256" key="1">
    <source>
        <dbReference type="SAM" id="SignalP"/>
    </source>
</evidence>
<dbReference type="EMBL" id="JAPTMU010000001">
    <property type="protein sequence ID" value="KAJ4948559.1"/>
    <property type="molecule type" value="Genomic_DNA"/>
</dbReference>
<dbReference type="AlphaFoldDB" id="A0AAD6FWK0"/>
<keyword evidence="1" id="KW-0732">Signal</keyword>